<feature type="transmembrane region" description="Helical" evidence="1">
    <location>
        <begin position="189"/>
        <end position="215"/>
    </location>
</feature>
<dbReference type="EMBL" id="JRNQ01000101">
    <property type="protein sequence ID" value="KGF43052.1"/>
    <property type="molecule type" value="Genomic_DNA"/>
</dbReference>
<keyword evidence="1" id="KW-0472">Membrane</keyword>
<feature type="transmembrane region" description="Helical" evidence="1">
    <location>
        <begin position="157"/>
        <end position="177"/>
    </location>
</feature>
<dbReference type="Proteomes" id="UP000029525">
    <property type="component" value="Unassembled WGS sequence"/>
</dbReference>
<sequence length="220" mass="23684">MKINTFLISKTKSEVFNWALGLYTLATGMTVVDGWISDPNDPAQGVIGSLQTLQALSPVQVAEGAIGVGAALTMWGVLQSCFARTKRAFHFTFLGLMMVFSLLTFICTTLFTYSTDTAIRTFASHFVNYSYSAIAINTVLLGAFMVGGCVGKLRAYGASLIIAPIFMGGITLLNYYLYNVAGGLTLPEIATYVNMGSIVGLVLTVLPMGLLRWALETEEN</sequence>
<comment type="caution">
    <text evidence="2">The sequence shown here is derived from an EMBL/GenBank/DDBJ whole genome shotgun (WGS) entry which is preliminary data.</text>
</comment>
<keyword evidence="1" id="KW-0812">Transmembrane</keyword>
<name>A0A096BK10_9BACT</name>
<evidence type="ECO:0000256" key="1">
    <source>
        <dbReference type="SAM" id="Phobius"/>
    </source>
</evidence>
<feature type="transmembrane region" description="Helical" evidence="1">
    <location>
        <begin position="131"/>
        <end position="150"/>
    </location>
</feature>
<feature type="transmembrane region" description="Helical" evidence="1">
    <location>
        <begin position="90"/>
        <end position="111"/>
    </location>
</feature>
<protein>
    <submittedName>
        <fullName evidence="2">Uncharacterized protein</fullName>
    </submittedName>
</protein>
<keyword evidence="1" id="KW-1133">Transmembrane helix</keyword>
<proteinExistence type="predicted"/>
<dbReference type="OrthoDB" id="1082760at2"/>
<dbReference type="AlphaFoldDB" id="A0A096BK10"/>
<feature type="transmembrane region" description="Helical" evidence="1">
    <location>
        <begin position="15"/>
        <end position="36"/>
    </location>
</feature>
<organism evidence="2 3">
    <name type="scientific">Prevotella bivia DNF00320</name>
    <dbReference type="NCBI Taxonomy" id="1401068"/>
    <lineage>
        <taxon>Bacteria</taxon>
        <taxon>Pseudomonadati</taxon>
        <taxon>Bacteroidota</taxon>
        <taxon>Bacteroidia</taxon>
        <taxon>Bacteroidales</taxon>
        <taxon>Prevotellaceae</taxon>
        <taxon>Prevotella</taxon>
    </lineage>
</organism>
<accession>A0A096BK10</accession>
<evidence type="ECO:0000313" key="3">
    <source>
        <dbReference type="Proteomes" id="UP000029525"/>
    </source>
</evidence>
<gene>
    <name evidence="2" type="ORF">HMPREF0647_10520</name>
</gene>
<dbReference type="RefSeq" id="WP_036868582.1">
    <property type="nucleotide sequence ID" value="NZ_JRNQ01000101.1"/>
</dbReference>
<feature type="transmembrane region" description="Helical" evidence="1">
    <location>
        <begin position="56"/>
        <end position="78"/>
    </location>
</feature>
<evidence type="ECO:0000313" key="2">
    <source>
        <dbReference type="EMBL" id="KGF43052.1"/>
    </source>
</evidence>
<reference evidence="2 3" key="1">
    <citation type="submission" date="2014-07" db="EMBL/GenBank/DDBJ databases">
        <authorList>
            <person name="McCorrison J."/>
            <person name="Sanka R."/>
            <person name="Torralba M."/>
            <person name="Gillis M."/>
            <person name="Haft D.H."/>
            <person name="Methe B."/>
            <person name="Sutton G."/>
            <person name="Nelson K.E."/>
        </authorList>
    </citation>
    <scope>NUCLEOTIDE SEQUENCE [LARGE SCALE GENOMIC DNA]</scope>
    <source>
        <strain evidence="2 3">DNF00320</strain>
    </source>
</reference>